<keyword evidence="4" id="KW-0238">DNA-binding</keyword>
<keyword evidence="5" id="KW-0804">Transcription</keyword>
<protein>
    <submittedName>
        <fullName evidence="8">RNA polymerase subunit sigma-24</fullName>
    </submittedName>
</protein>
<gene>
    <name evidence="8" type="ORF">N865_04760</name>
</gene>
<evidence type="ECO:0000256" key="5">
    <source>
        <dbReference type="ARBA" id="ARBA00023163"/>
    </source>
</evidence>
<dbReference type="OrthoDB" id="3688906at2"/>
<dbReference type="EMBL" id="AWSA01000008">
    <property type="protein sequence ID" value="EWT02740.1"/>
    <property type="molecule type" value="Genomic_DNA"/>
</dbReference>
<dbReference type="InterPro" id="IPR039425">
    <property type="entry name" value="RNA_pol_sigma-70-like"/>
</dbReference>
<dbReference type="InterPro" id="IPR036388">
    <property type="entry name" value="WH-like_DNA-bd_sf"/>
</dbReference>
<dbReference type="InterPro" id="IPR013324">
    <property type="entry name" value="RNA_pol_sigma_r3/r4-like"/>
</dbReference>
<dbReference type="InterPro" id="IPR013249">
    <property type="entry name" value="RNA_pol_sigma70_r4_t2"/>
</dbReference>
<organism evidence="8 9">
    <name type="scientific">Intrasporangium oryzae NRRL B-24470</name>
    <dbReference type="NCBI Taxonomy" id="1386089"/>
    <lineage>
        <taxon>Bacteria</taxon>
        <taxon>Bacillati</taxon>
        <taxon>Actinomycetota</taxon>
        <taxon>Actinomycetes</taxon>
        <taxon>Micrococcales</taxon>
        <taxon>Intrasporangiaceae</taxon>
        <taxon>Intrasporangium</taxon>
    </lineage>
</organism>
<dbReference type="Proteomes" id="UP000019489">
    <property type="component" value="Unassembled WGS sequence"/>
</dbReference>
<sequence length="165" mass="18401">MAGAVSAPGRDAVRQVYDAHFGRLVGWTVRLVGDPDLAHDFATEAFVRLLRSNTTIAEPRAWLYTVTANLVRDHWRSRGRESAAFARHGVSDGGDDGRHDPATRLTVREAVEALPDRFRLVVLLHYYADLPVSTVARQLGKSEGAVKRDLFEARHRMATLLEDAR</sequence>
<dbReference type="InterPro" id="IPR007627">
    <property type="entry name" value="RNA_pol_sigma70_r2"/>
</dbReference>
<dbReference type="SUPFAM" id="SSF88659">
    <property type="entry name" value="Sigma3 and sigma4 domains of RNA polymerase sigma factors"/>
    <property type="match status" value="1"/>
</dbReference>
<accession>W9G9J5</accession>
<dbReference type="STRING" id="1386089.N865_04760"/>
<dbReference type="CDD" id="cd06171">
    <property type="entry name" value="Sigma70_r4"/>
    <property type="match status" value="1"/>
</dbReference>
<dbReference type="InterPro" id="IPR014284">
    <property type="entry name" value="RNA_pol_sigma-70_dom"/>
</dbReference>
<name>W9G9J5_9MICO</name>
<keyword evidence="3" id="KW-0731">Sigma factor</keyword>
<dbReference type="Gene3D" id="1.10.10.10">
    <property type="entry name" value="Winged helix-like DNA-binding domain superfamily/Winged helix DNA-binding domain"/>
    <property type="match status" value="1"/>
</dbReference>
<dbReference type="GO" id="GO:0003677">
    <property type="term" value="F:DNA binding"/>
    <property type="evidence" value="ECO:0007669"/>
    <property type="project" value="UniProtKB-KW"/>
</dbReference>
<evidence type="ECO:0000256" key="4">
    <source>
        <dbReference type="ARBA" id="ARBA00023125"/>
    </source>
</evidence>
<dbReference type="Gene3D" id="1.10.1740.10">
    <property type="match status" value="1"/>
</dbReference>
<dbReference type="GO" id="GO:0016987">
    <property type="term" value="F:sigma factor activity"/>
    <property type="evidence" value="ECO:0007669"/>
    <property type="project" value="UniProtKB-KW"/>
</dbReference>
<comment type="caution">
    <text evidence="8">The sequence shown here is derived from an EMBL/GenBank/DDBJ whole genome shotgun (WGS) entry which is preliminary data.</text>
</comment>
<dbReference type="SUPFAM" id="SSF88946">
    <property type="entry name" value="Sigma2 domain of RNA polymerase sigma factors"/>
    <property type="match status" value="1"/>
</dbReference>
<dbReference type="PANTHER" id="PTHR43133:SF8">
    <property type="entry name" value="RNA POLYMERASE SIGMA FACTOR HI_1459-RELATED"/>
    <property type="match status" value="1"/>
</dbReference>
<evidence type="ECO:0000256" key="1">
    <source>
        <dbReference type="ARBA" id="ARBA00010641"/>
    </source>
</evidence>
<evidence type="ECO:0000313" key="8">
    <source>
        <dbReference type="EMBL" id="EWT02740.1"/>
    </source>
</evidence>
<dbReference type="RefSeq" id="WP_051510228.1">
    <property type="nucleotide sequence ID" value="NZ_AWSA01000008.1"/>
</dbReference>
<reference evidence="8 9" key="1">
    <citation type="submission" date="2013-08" db="EMBL/GenBank/DDBJ databases">
        <title>Intrasporangium oryzae NRRL B-24470.</title>
        <authorList>
            <person name="Liu H."/>
            <person name="Wang G."/>
        </authorList>
    </citation>
    <scope>NUCLEOTIDE SEQUENCE [LARGE SCALE GENOMIC DNA]</scope>
    <source>
        <strain evidence="8 9">NRRL B-24470</strain>
    </source>
</reference>
<keyword evidence="9" id="KW-1185">Reference proteome</keyword>
<evidence type="ECO:0000259" key="6">
    <source>
        <dbReference type="Pfam" id="PF04542"/>
    </source>
</evidence>
<evidence type="ECO:0000256" key="2">
    <source>
        <dbReference type="ARBA" id="ARBA00023015"/>
    </source>
</evidence>
<evidence type="ECO:0000259" key="7">
    <source>
        <dbReference type="Pfam" id="PF08281"/>
    </source>
</evidence>
<dbReference type="GO" id="GO:0006352">
    <property type="term" value="P:DNA-templated transcription initiation"/>
    <property type="evidence" value="ECO:0007669"/>
    <property type="project" value="InterPro"/>
</dbReference>
<keyword evidence="2" id="KW-0805">Transcription regulation</keyword>
<feature type="domain" description="RNA polymerase sigma-70 region 2" evidence="6">
    <location>
        <begin position="17"/>
        <end position="80"/>
    </location>
</feature>
<dbReference type="eggNOG" id="COG1595">
    <property type="taxonomic scope" value="Bacteria"/>
</dbReference>
<proteinExistence type="inferred from homology"/>
<dbReference type="NCBIfam" id="TIGR02937">
    <property type="entry name" value="sigma70-ECF"/>
    <property type="match status" value="1"/>
</dbReference>
<evidence type="ECO:0000313" key="9">
    <source>
        <dbReference type="Proteomes" id="UP000019489"/>
    </source>
</evidence>
<comment type="similarity">
    <text evidence="1">Belongs to the sigma-70 factor family. ECF subfamily.</text>
</comment>
<evidence type="ECO:0000256" key="3">
    <source>
        <dbReference type="ARBA" id="ARBA00023082"/>
    </source>
</evidence>
<dbReference type="AlphaFoldDB" id="W9G9J5"/>
<dbReference type="Pfam" id="PF04542">
    <property type="entry name" value="Sigma70_r2"/>
    <property type="match status" value="1"/>
</dbReference>
<dbReference type="InterPro" id="IPR013325">
    <property type="entry name" value="RNA_pol_sigma_r2"/>
</dbReference>
<feature type="domain" description="RNA polymerase sigma factor 70 region 4 type 2" evidence="7">
    <location>
        <begin position="106"/>
        <end position="156"/>
    </location>
</feature>
<dbReference type="PANTHER" id="PTHR43133">
    <property type="entry name" value="RNA POLYMERASE ECF-TYPE SIGMA FACTO"/>
    <property type="match status" value="1"/>
</dbReference>
<dbReference type="Pfam" id="PF08281">
    <property type="entry name" value="Sigma70_r4_2"/>
    <property type="match status" value="1"/>
</dbReference>